<evidence type="ECO:0000259" key="7">
    <source>
        <dbReference type="Pfam" id="PF17827"/>
    </source>
</evidence>
<dbReference type="Gene3D" id="1.10.8.10">
    <property type="entry name" value="DNA helicase RuvA subunit, C-terminal domain"/>
    <property type="match status" value="1"/>
</dbReference>
<dbReference type="PANTHER" id="PTHR18895:SF74">
    <property type="entry name" value="MTRF1L RELEASE FACTOR GLUTAMINE METHYLTRANSFERASE"/>
    <property type="match status" value="1"/>
</dbReference>
<organism evidence="8 9">
    <name type="scientific">Sphingomonas vulcanisoli</name>
    <dbReference type="NCBI Taxonomy" id="1658060"/>
    <lineage>
        <taxon>Bacteria</taxon>
        <taxon>Pseudomonadati</taxon>
        <taxon>Pseudomonadota</taxon>
        <taxon>Alphaproteobacteria</taxon>
        <taxon>Sphingomonadales</taxon>
        <taxon>Sphingomonadaceae</taxon>
        <taxon>Sphingomonas</taxon>
    </lineage>
</organism>
<dbReference type="InterPro" id="IPR029063">
    <property type="entry name" value="SAM-dependent_MTases_sf"/>
</dbReference>
<proteinExistence type="inferred from homology"/>
<dbReference type="InterPro" id="IPR040758">
    <property type="entry name" value="PrmC_N"/>
</dbReference>
<feature type="binding site" evidence="5">
    <location>
        <position position="140"/>
    </location>
    <ligand>
        <name>S-adenosyl-L-methionine</name>
        <dbReference type="ChEBI" id="CHEBI:59789"/>
    </ligand>
</feature>
<dbReference type="PANTHER" id="PTHR18895">
    <property type="entry name" value="HEMK METHYLTRANSFERASE"/>
    <property type="match status" value="1"/>
</dbReference>
<dbReference type="Pfam" id="PF17827">
    <property type="entry name" value="PrmC_N"/>
    <property type="match status" value="1"/>
</dbReference>
<feature type="binding site" evidence="5">
    <location>
        <begin position="181"/>
        <end position="184"/>
    </location>
    <ligand>
        <name>substrate</name>
    </ligand>
</feature>
<feature type="domain" description="Methyltransferase small" evidence="6">
    <location>
        <begin position="103"/>
        <end position="189"/>
    </location>
</feature>
<dbReference type="Gene3D" id="3.40.50.150">
    <property type="entry name" value="Vaccinia Virus protein VP39"/>
    <property type="match status" value="1"/>
</dbReference>
<keyword evidence="2 5" id="KW-0808">Transferase</keyword>
<feature type="binding site" evidence="5">
    <location>
        <begin position="117"/>
        <end position="121"/>
    </location>
    <ligand>
        <name>S-adenosyl-L-methionine</name>
        <dbReference type="ChEBI" id="CHEBI:59789"/>
    </ligand>
</feature>
<dbReference type="HAMAP" id="MF_02126">
    <property type="entry name" value="RF_methyltr_PrmC"/>
    <property type="match status" value="1"/>
</dbReference>
<keyword evidence="1 5" id="KW-0489">Methyltransferase</keyword>
<feature type="binding site" evidence="5">
    <location>
        <position position="181"/>
    </location>
    <ligand>
        <name>S-adenosyl-L-methionine</name>
        <dbReference type="ChEBI" id="CHEBI:59789"/>
    </ligand>
</feature>
<evidence type="ECO:0000256" key="3">
    <source>
        <dbReference type="ARBA" id="ARBA00022691"/>
    </source>
</evidence>
<dbReference type="PROSITE" id="PS00092">
    <property type="entry name" value="N6_MTASE"/>
    <property type="match status" value="1"/>
</dbReference>
<comment type="function">
    <text evidence="5">Methylates the class 1 translation termination release factors RF1/PrfA and RF2/PrfB on the glutamine residue of the universally conserved GGQ motif.</text>
</comment>
<reference evidence="8 9" key="1">
    <citation type="submission" date="2020-03" db="EMBL/GenBank/DDBJ databases">
        <title>Genomic Encyclopedia of Type Strains, Phase III (KMG-III): the genomes of soil and plant-associated and newly described type strains.</title>
        <authorList>
            <person name="Whitman W."/>
        </authorList>
    </citation>
    <scope>NUCLEOTIDE SEQUENCE [LARGE SCALE GENOMIC DNA]</scope>
    <source>
        <strain evidence="8 9">CECT 8804</strain>
    </source>
</reference>
<dbReference type="NCBIfam" id="TIGR00536">
    <property type="entry name" value="hemK_fam"/>
    <property type="match status" value="1"/>
</dbReference>
<evidence type="ECO:0000256" key="5">
    <source>
        <dbReference type="HAMAP-Rule" id="MF_02126"/>
    </source>
</evidence>
<dbReference type="InterPro" id="IPR019874">
    <property type="entry name" value="RF_methyltr_PrmC"/>
</dbReference>
<feature type="domain" description="Release factor glutamine methyltransferase N-terminal" evidence="7">
    <location>
        <begin position="6"/>
        <end position="72"/>
    </location>
</feature>
<dbReference type="InterPro" id="IPR002052">
    <property type="entry name" value="DNA_methylase_N6_adenine_CS"/>
</dbReference>
<name>A0ABX0TP68_9SPHN</name>
<dbReference type="SUPFAM" id="SSF53335">
    <property type="entry name" value="S-adenosyl-L-methionine-dependent methyltransferases"/>
    <property type="match status" value="1"/>
</dbReference>
<comment type="caution">
    <text evidence="8">The sequence shown here is derived from an EMBL/GenBank/DDBJ whole genome shotgun (WGS) entry which is preliminary data.</text>
</comment>
<dbReference type="GO" id="GO:0102559">
    <property type="term" value="F:peptide chain release factor N(5)-glutamine methyltransferase activity"/>
    <property type="evidence" value="ECO:0007669"/>
    <property type="project" value="UniProtKB-EC"/>
</dbReference>
<dbReference type="Proteomes" id="UP000727456">
    <property type="component" value="Unassembled WGS sequence"/>
</dbReference>
<comment type="catalytic activity">
    <reaction evidence="4 5">
        <text>L-glutaminyl-[peptide chain release factor] + S-adenosyl-L-methionine = N(5)-methyl-L-glutaminyl-[peptide chain release factor] + S-adenosyl-L-homocysteine + H(+)</text>
        <dbReference type="Rhea" id="RHEA:42896"/>
        <dbReference type="Rhea" id="RHEA-COMP:10271"/>
        <dbReference type="Rhea" id="RHEA-COMP:10272"/>
        <dbReference type="ChEBI" id="CHEBI:15378"/>
        <dbReference type="ChEBI" id="CHEBI:30011"/>
        <dbReference type="ChEBI" id="CHEBI:57856"/>
        <dbReference type="ChEBI" id="CHEBI:59789"/>
        <dbReference type="ChEBI" id="CHEBI:61891"/>
        <dbReference type="EC" id="2.1.1.297"/>
    </reaction>
</comment>
<dbReference type="InterPro" id="IPR050320">
    <property type="entry name" value="N5-glutamine_MTase"/>
</dbReference>
<dbReference type="EC" id="2.1.1.297" evidence="5"/>
<keyword evidence="9" id="KW-1185">Reference proteome</keyword>
<accession>A0ABX0TP68</accession>
<dbReference type="Pfam" id="PF05175">
    <property type="entry name" value="MTS"/>
    <property type="match status" value="1"/>
</dbReference>
<evidence type="ECO:0000313" key="9">
    <source>
        <dbReference type="Proteomes" id="UP000727456"/>
    </source>
</evidence>
<dbReference type="InterPro" id="IPR004556">
    <property type="entry name" value="HemK-like"/>
</dbReference>
<feature type="binding site" evidence="5">
    <location>
        <position position="169"/>
    </location>
    <ligand>
        <name>S-adenosyl-L-methionine</name>
        <dbReference type="ChEBI" id="CHEBI:59789"/>
    </ligand>
</feature>
<evidence type="ECO:0000256" key="2">
    <source>
        <dbReference type="ARBA" id="ARBA00022679"/>
    </source>
</evidence>
<dbReference type="EMBL" id="JAAOZC010000002">
    <property type="protein sequence ID" value="NIJ07329.1"/>
    <property type="molecule type" value="Genomic_DNA"/>
</dbReference>
<evidence type="ECO:0000259" key="6">
    <source>
        <dbReference type="Pfam" id="PF05175"/>
    </source>
</evidence>
<evidence type="ECO:0000313" key="8">
    <source>
        <dbReference type="EMBL" id="NIJ07329.1"/>
    </source>
</evidence>
<dbReference type="InterPro" id="IPR007848">
    <property type="entry name" value="Small_mtfrase_dom"/>
</dbReference>
<keyword evidence="3 5" id="KW-0949">S-adenosyl-L-methionine</keyword>
<evidence type="ECO:0000256" key="4">
    <source>
        <dbReference type="ARBA" id="ARBA00048391"/>
    </source>
</evidence>
<dbReference type="NCBIfam" id="TIGR03534">
    <property type="entry name" value="RF_mod_PrmC"/>
    <property type="match status" value="1"/>
</dbReference>
<sequence>MVTLADALRDGAARLQEISDTPRLDVELLMAHALGTTRDALLLGDLTRACPAGFAPLLARRLAAEPVAYIIGHKGFWSIDLAVTPAVLLPRPETEGLIEAAMDHFGARSPRRILDLGTGSGALLLAALTQWPDAVGEGVDRSKAALTVAAANAWRLGLEARARFIEGGWKGDPGADLILCNPPYIATGEVLPASVARYEPASALFAGKDGLDDYRVIAEVIDFAPGGVACIEIGATQGAVVSALFAAMGFAVSLRRDLAGLDRTLVITR</sequence>
<dbReference type="CDD" id="cd02440">
    <property type="entry name" value="AdoMet_MTases"/>
    <property type="match status" value="1"/>
</dbReference>
<protein>
    <recommendedName>
        <fullName evidence="5">Release factor glutamine methyltransferase</fullName>
        <shortName evidence="5">RF MTase</shortName>
        <ecNumber evidence="5">2.1.1.297</ecNumber>
    </recommendedName>
    <alternativeName>
        <fullName evidence="5">N5-glutamine methyltransferase PrmC</fullName>
    </alternativeName>
    <alternativeName>
        <fullName evidence="5">Protein-(glutamine-N5) MTase PrmC</fullName>
    </alternativeName>
    <alternativeName>
        <fullName evidence="5">Protein-glutamine N-methyltransferase PrmC</fullName>
    </alternativeName>
</protein>
<comment type="similarity">
    <text evidence="5">Belongs to the protein N5-glutamine methyltransferase family. PrmC subfamily.</text>
</comment>
<dbReference type="GO" id="GO:0032259">
    <property type="term" value="P:methylation"/>
    <property type="evidence" value="ECO:0007669"/>
    <property type="project" value="UniProtKB-KW"/>
</dbReference>
<evidence type="ECO:0000256" key="1">
    <source>
        <dbReference type="ARBA" id="ARBA00022603"/>
    </source>
</evidence>
<gene>
    <name evidence="5" type="primary">prmC</name>
    <name evidence="8" type="ORF">FHS31_000925</name>
</gene>